<keyword evidence="2" id="KW-0812">Transmembrane</keyword>
<comment type="caution">
    <text evidence="3">The sequence shown here is derived from an EMBL/GenBank/DDBJ whole genome shotgun (WGS) entry which is preliminary data.</text>
</comment>
<feature type="transmembrane region" description="Helical" evidence="2">
    <location>
        <begin position="85"/>
        <end position="107"/>
    </location>
</feature>
<feature type="transmembrane region" description="Helical" evidence="2">
    <location>
        <begin position="143"/>
        <end position="165"/>
    </location>
</feature>
<feature type="region of interest" description="Disordered" evidence="1">
    <location>
        <begin position="1"/>
        <end position="48"/>
    </location>
</feature>
<dbReference type="RefSeq" id="WP_157438283.1">
    <property type="nucleotide sequence ID" value="NZ_JAAXPI010000013.1"/>
</dbReference>
<gene>
    <name evidence="3" type="ORF">HGB48_12710</name>
</gene>
<dbReference type="AlphaFoldDB" id="A0A846YY34"/>
<protein>
    <submittedName>
        <fullName evidence="3">Uncharacterized protein</fullName>
    </submittedName>
</protein>
<proteinExistence type="predicted"/>
<evidence type="ECO:0000313" key="4">
    <source>
        <dbReference type="Proteomes" id="UP000579250"/>
    </source>
</evidence>
<keyword evidence="2" id="KW-0472">Membrane</keyword>
<feature type="region of interest" description="Disordered" evidence="1">
    <location>
        <begin position="187"/>
        <end position="206"/>
    </location>
</feature>
<accession>A0A846YY34</accession>
<name>A0A846YY34_9ACTN</name>
<feature type="transmembrane region" description="Helical" evidence="2">
    <location>
        <begin position="114"/>
        <end position="131"/>
    </location>
</feature>
<dbReference type="EMBL" id="JAAXPI010000013">
    <property type="protein sequence ID" value="NKZ04607.1"/>
    <property type="molecule type" value="Genomic_DNA"/>
</dbReference>
<evidence type="ECO:0000313" key="3">
    <source>
        <dbReference type="EMBL" id="NKZ04607.1"/>
    </source>
</evidence>
<feature type="transmembrane region" description="Helical" evidence="2">
    <location>
        <begin position="54"/>
        <end position="73"/>
    </location>
</feature>
<keyword evidence="2" id="KW-1133">Transmembrane helix</keyword>
<evidence type="ECO:0000256" key="2">
    <source>
        <dbReference type="SAM" id="Phobius"/>
    </source>
</evidence>
<dbReference type="Proteomes" id="UP000579250">
    <property type="component" value="Unassembled WGS sequence"/>
</dbReference>
<evidence type="ECO:0000256" key="1">
    <source>
        <dbReference type="SAM" id="MobiDB-lite"/>
    </source>
</evidence>
<reference evidence="3 4" key="1">
    <citation type="submission" date="2020-04" db="EMBL/GenBank/DDBJ databases">
        <title>MicrobeNet Type strains.</title>
        <authorList>
            <person name="Nicholson A.C."/>
        </authorList>
    </citation>
    <scope>NUCLEOTIDE SEQUENCE [LARGE SCALE GENOMIC DNA]</scope>
    <source>
        <strain evidence="3 4">ATCC BAA-277</strain>
    </source>
</reference>
<feature type="compositionally biased region" description="Basic and acidic residues" evidence="1">
    <location>
        <begin position="197"/>
        <end position="206"/>
    </location>
</feature>
<keyword evidence="4" id="KW-1185">Reference proteome</keyword>
<organism evidence="3 4">
    <name type="scientific">Actinomadura latina</name>
    <dbReference type="NCBI Taxonomy" id="163603"/>
    <lineage>
        <taxon>Bacteria</taxon>
        <taxon>Bacillati</taxon>
        <taxon>Actinomycetota</taxon>
        <taxon>Actinomycetes</taxon>
        <taxon>Streptosporangiales</taxon>
        <taxon>Thermomonosporaceae</taxon>
        <taxon>Actinomadura</taxon>
    </lineage>
</organism>
<sequence length="206" mass="21888">MVTTVVRLHGGVPSRPLSARPAPLRGRPDSGHVARPPAVHRRRSGERTADRRRVGWGLIAGSAALVPWMWVLATTMPSTTTVSNWSAAWVGLDAVEAAALLGTGVLLLRRDPRYGLGAAVASTLLVVDAWFDVMTATSGPARTSAIMLAAVLELPLAALCAALAARSFTQRGAVIDVPVNDDRQSMEGRWKGVRQMGETRRAGPLE</sequence>